<feature type="region of interest" description="C4" evidence="11">
    <location>
        <begin position="180"/>
        <end position="210"/>
    </location>
</feature>
<evidence type="ECO:0000256" key="4">
    <source>
        <dbReference type="ARBA" id="ARBA00022723"/>
    </source>
</evidence>
<dbReference type="PhylomeDB" id="B3RSL3"/>
<dbReference type="GeneID" id="6752288"/>
<comment type="similarity">
    <text evidence="2">Belongs to the DNA2/NAM7 helicase family.</text>
</comment>
<dbReference type="Pfam" id="PF13087">
    <property type="entry name" value="AAA_12"/>
    <property type="match status" value="1"/>
</dbReference>
<dbReference type="GO" id="GO:0003724">
    <property type="term" value="F:RNA helicase activity"/>
    <property type="evidence" value="ECO:0000318"/>
    <property type="project" value="GO_Central"/>
</dbReference>
<dbReference type="InterPro" id="IPR045055">
    <property type="entry name" value="DNA2/NAM7-like"/>
</dbReference>
<evidence type="ECO:0000256" key="2">
    <source>
        <dbReference type="ARBA" id="ARBA00007913"/>
    </source>
</evidence>
<feature type="region of interest" description="Disordered" evidence="12">
    <location>
        <begin position="697"/>
        <end position="720"/>
    </location>
</feature>
<evidence type="ECO:0000313" key="15">
    <source>
        <dbReference type="Proteomes" id="UP000009022"/>
    </source>
</evidence>
<dbReference type="Pfam" id="PF13086">
    <property type="entry name" value="AAA_11"/>
    <property type="match status" value="2"/>
</dbReference>
<keyword evidence="8" id="KW-0347">Helicase</keyword>
<sequence length="1070" mass="120909">MAMSNADAYGPSTANTLTFYDPESSDFGGDTQASDYDFKDFTIPSQTQSQSQSDPVVPYLDGNNKSFTNSTIGNRNIHSAVAASDNLLTNVTDKMVDLNFEDDEDEEDGFYKKERLLHACSYCGIHDPAAVVMCNTCKRWFCNGRGTTSGSHIINHLVRAKHREVTLHKDGPLGETVLECYNCACRNIFVLGYIPAKSDSVVVLLCRHPCATLTKSKDDDWDQSQWQSLIDEKCFRKWLVKVPSDQEQMRAKQITAQQINRLEDLWREHPEATLEDLDKPELTEEVHPVLLRYEDAYIYKSIFEPLIIMESDYDKQLKQNLAQKNVKVRWDQRLNKKRLAYFSLPDLQDDNDEVGLELKSNFDVPESCKEPFEVEFVWKATSFDRMRAAVHKFAIDKTSMNGYLYHRLLGHLVEERPISCKLPKRIAVSGLPELNDSQRTAIKNVLQKPLSLIQGPPGTGKTVTSAALVYHLVNINRWYESYDRLYPNIKPELIHLRVIRLCARSRETLDSSVSMLSLHNQILRMETPEGMKLRKLQQLREEQGELSSSDDALYRQLRNTCEKELLQHADVICCTCVGAGDRRLTGFTFRVILIDEATQATEPECMIPIVRGAKQCILVGDHCQLGPVVMCKKAAGAGLAQSLFARLVALGVRPIRLTVQYRMHPDLSEFPSFHFYEGALQNGVAIDRKGLPTITASGNNSKEVQQDQANVTLSDSESSPESLIVDRNRPMFFWNTQGTEEPGATGSSYLNRSEAESVEKIITCFLRTGIKPEQIGVITPYESQRAYVVTLMKTRGSMQDDLYQKVEVASVDAFQGREKDYIILSCVRSNEYQGIGFLNDPRRLNVSITRAKNGLIIIGNARVLAKHPLWYNLIDYMKDKHCFMEGSLNNLRECNMRLPVPRKKASKVQSSYGLLPGNYTLSDLQEVPIQSSVYRNINYPDDLYRGHDLMSYIGGGGFGNDARIPLPRNIILPMPPPVLHFNQQFGGGGQAGHRDKSQQDFSQNMTMSQDATQPFSLGLLTQDPALTNQGMHTLSQSGGLSQDSYLNEDFKMHSGMSQELNFSYRDMKRN</sequence>
<dbReference type="InterPro" id="IPR027417">
    <property type="entry name" value="P-loop_NTPase"/>
</dbReference>
<dbReference type="GO" id="GO:0005524">
    <property type="term" value="F:ATP binding"/>
    <property type="evidence" value="ECO:0007669"/>
    <property type="project" value="UniProtKB-KW"/>
</dbReference>
<evidence type="ECO:0000256" key="8">
    <source>
        <dbReference type="ARBA" id="ARBA00022806"/>
    </source>
</evidence>
<dbReference type="Gene3D" id="3.40.50.300">
    <property type="entry name" value="P-loop containing nucleotide triphosphate hydrolases"/>
    <property type="match status" value="2"/>
</dbReference>
<evidence type="ECO:0000256" key="1">
    <source>
        <dbReference type="ARBA" id="ARBA00004496"/>
    </source>
</evidence>
<evidence type="ECO:0000256" key="5">
    <source>
        <dbReference type="ARBA" id="ARBA00022741"/>
    </source>
</evidence>
<keyword evidence="5" id="KW-0547">Nucleotide-binding</keyword>
<accession>B3RSL3</accession>
<dbReference type="PANTHER" id="PTHR10887">
    <property type="entry name" value="DNA2/NAM7 HELICASE FAMILY"/>
    <property type="match status" value="1"/>
</dbReference>
<comment type="subcellular location">
    <subcellularLocation>
        <location evidence="1">Cytoplasm</location>
    </subcellularLocation>
</comment>
<dbReference type="PROSITE" id="PS51997">
    <property type="entry name" value="UPF1_CH_RICH"/>
    <property type="match status" value="1"/>
</dbReference>
<keyword evidence="6 11" id="KW-0863">Zinc-finger</keyword>
<dbReference type="GO" id="GO:0003723">
    <property type="term" value="F:RNA binding"/>
    <property type="evidence" value="ECO:0000318"/>
    <property type="project" value="GO_Central"/>
</dbReference>
<dbReference type="RefSeq" id="XP_002110528.1">
    <property type="nucleotide sequence ID" value="XM_002110492.1"/>
</dbReference>
<dbReference type="FunFam" id="3.40.50.300:FF:000097">
    <property type="entry name" value="Regulator of nonsense transcripts 1"/>
    <property type="match status" value="1"/>
</dbReference>
<reference evidence="14 15" key="1">
    <citation type="journal article" date="2008" name="Nature">
        <title>The Trichoplax genome and the nature of placozoans.</title>
        <authorList>
            <person name="Srivastava M."/>
            <person name="Begovic E."/>
            <person name="Chapman J."/>
            <person name="Putnam N.H."/>
            <person name="Hellsten U."/>
            <person name="Kawashima T."/>
            <person name="Kuo A."/>
            <person name="Mitros T."/>
            <person name="Salamov A."/>
            <person name="Carpenter M.L."/>
            <person name="Signorovitch A.Y."/>
            <person name="Moreno M.A."/>
            <person name="Kamm K."/>
            <person name="Grimwood J."/>
            <person name="Schmutz J."/>
            <person name="Shapiro H."/>
            <person name="Grigoriev I.V."/>
            <person name="Buss L.W."/>
            <person name="Schierwater B."/>
            <person name="Dellaporta S.L."/>
            <person name="Rokhsar D.S."/>
        </authorList>
    </citation>
    <scope>NUCLEOTIDE SEQUENCE [LARGE SCALE GENOMIC DNA]</scope>
    <source>
        <strain evidence="14 15">Grell-BS-1999</strain>
    </source>
</reference>
<keyword evidence="4 11" id="KW-0479">Metal-binding</keyword>
<evidence type="ECO:0000259" key="13">
    <source>
        <dbReference type="PROSITE" id="PS51997"/>
    </source>
</evidence>
<keyword evidence="3" id="KW-0963">Cytoplasm</keyword>
<evidence type="ECO:0000256" key="9">
    <source>
        <dbReference type="ARBA" id="ARBA00022833"/>
    </source>
</evidence>
<dbReference type="Pfam" id="PF09416">
    <property type="entry name" value="UPF1_Zn_bind"/>
    <property type="match status" value="1"/>
</dbReference>
<keyword evidence="9 11" id="KW-0862">Zinc</keyword>
<feature type="domain" description="Upf1" evidence="13">
    <location>
        <begin position="112"/>
        <end position="269"/>
    </location>
</feature>
<dbReference type="AlphaFoldDB" id="B3RSL3"/>
<evidence type="ECO:0000313" key="14">
    <source>
        <dbReference type="EMBL" id="EDV26532.1"/>
    </source>
</evidence>
<dbReference type="SUPFAM" id="SSF52540">
    <property type="entry name" value="P-loop containing nucleoside triphosphate hydrolases"/>
    <property type="match status" value="1"/>
</dbReference>
<protein>
    <recommendedName>
        <fullName evidence="13">Upf1 domain-containing protein</fullName>
    </recommendedName>
</protein>
<evidence type="ECO:0000256" key="10">
    <source>
        <dbReference type="ARBA" id="ARBA00022840"/>
    </source>
</evidence>
<dbReference type="PANTHER" id="PTHR10887:SF364">
    <property type="entry name" value="REGULATOR OF NONSENSE TRANSCRIPTS 1"/>
    <property type="match status" value="1"/>
</dbReference>
<dbReference type="CDD" id="cd18039">
    <property type="entry name" value="DEXXQc_UPF1"/>
    <property type="match status" value="1"/>
</dbReference>
<dbReference type="CDD" id="cd21400">
    <property type="entry name" value="ZBD_UPF1-like"/>
    <property type="match status" value="1"/>
</dbReference>
<dbReference type="eggNOG" id="KOG1802">
    <property type="taxonomic scope" value="Eukaryota"/>
</dbReference>
<dbReference type="EMBL" id="DS985243">
    <property type="protein sequence ID" value="EDV26532.1"/>
    <property type="molecule type" value="Genomic_DNA"/>
</dbReference>
<dbReference type="OMA" id="QYMQMNG"/>
<evidence type="ECO:0000256" key="11">
    <source>
        <dbReference type="PROSITE-ProRule" id="PRU01341"/>
    </source>
</evidence>
<proteinExistence type="inferred from homology"/>
<dbReference type="FunCoup" id="B3RSL3">
    <property type="interactions" value="2596"/>
</dbReference>
<gene>
    <name evidence="14" type="ORF">TRIADDRAFT_54641</name>
</gene>
<dbReference type="GO" id="GO:0005737">
    <property type="term" value="C:cytoplasm"/>
    <property type="evidence" value="ECO:0000318"/>
    <property type="project" value="GO_Central"/>
</dbReference>
<keyword evidence="10" id="KW-0067">ATP-binding</keyword>
<evidence type="ECO:0000256" key="6">
    <source>
        <dbReference type="ARBA" id="ARBA00022771"/>
    </source>
</evidence>
<dbReference type="CDD" id="cd18808">
    <property type="entry name" value="SF1_C_Upf1"/>
    <property type="match status" value="1"/>
</dbReference>
<feature type="region of interest" description="CC/SHH/C" evidence="11">
    <location>
        <begin position="134"/>
        <end position="162"/>
    </location>
</feature>
<organism evidence="14 15">
    <name type="scientific">Trichoplax adhaerens</name>
    <name type="common">Trichoplax reptans</name>
    <dbReference type="NCBI Taxonomy" id="10228"/>
    <lineage>
        <taxon>Eukaryota</taxon>
        <taxon>Metazoa</taxon>
        <taxon>Placozoa</taxon>
        <taxon>Uniplacotomia</taxon>
        <taxon>Trichoplacea</taxon>
        <taxon>Trichoplacidae</taxon>
        <taxon>Trichoplax</taxon>
    </lineage>
</organism>
<dbReference type="GO" id="GO:0016787">
    <property type="term" value="F:hydrolase activity"/>
    <property type="evidence" value="ECO:0007669"/>
    <property type="project" value="UniProtKB-KW"/>
</dbReference>
<dbReference type="GO" id="GO:0008270">
    <property type="term" value="F:zinc ion binding"/>
    <property type="evidence" value="ECO:0007669"/>
    <property type="project" value="UniProtKB-UniRule"/>
</dbReference>
<dbReference type="InterPro" id="IPR041677">
    <property type="entry name" value="DNA2/NAM7_AAA_11"/>
</dbReference>
<evidence type="ECO:0000256" key="12">
    <source>
        <dbReference type="SAM" id="MobiDB-lite"/>
    </source>
</evidence>
<evidence type="ECO:0000256" key="7">
    <source>
        <dbReference type="ARBA" id="ARBA00022801"/>
    </source>
</evidence>
<dbReference type="HOGENOM" id="CLU_001666_4_3_1"/>
<dbReference type="GO" id="GO:0000184">
    <property type="term" value="P:nuclear-transcribed mRNA catabolic process, nonsense-mediated decay"/>
    <property type="evidence" value="ECO:0000318"/>
    <property type="project" value="GO_Central"/>
</dbReference>
<dbReference type="InterPro" id="IPR018999">
    <property type="entry name" value="UPF1_CH/ZBD"/>
</dbReference>
<dbReference type="InterPro" id="IPR047187">
    <property type="entry name" value="SF1_C_Upf1"/>
</dbReference>
<feature type="region of interest" description="C3H" evidence="11">
    <location>
        <begin position="120"/>
        <end position="152"/>
    </location>
</feature>
<evidence type="ECO:0000256" key="3">
    <source>
        <dbReference type="ARBA" id="ARBA00022490"/>
    </source>
</evidence>
<dbReference type="KEGG" id="tad:TRIADDRAFT_54641"/>
<dbReference type="CTD" id="6752288"/>
<dbReference type="STRING" id="10228.B3RSL3"/>
<keyword evidence="7" id="KW-0378">Hydrolase</keyword>
<dbReference type="InterPro" id="IPR041679">
    <property type="entry name" value="DNA2/NAM7-like_C"/>
</dbReference>
<dbReference type="OrthoDB" id="6513042at2759"/>
<dbReference type="InParanoid" id="B3RSL3"/>
<feature type="region of interest" description="Disordered" evidence="12">
    <location>
        <begin position="986"/>
        <end position="1007"/>
    </location>
</feature>
<name>B3RSL3_TRIAD</name>
<dbReference type="Proteomes" id="UP000009022">
    <property type="component" value="Unassembled WGS sequence"/>
</dbReference>
<keyword evidence="15" id="KW-1185">Reference proteome</keyword>